<dbReference type="PROSITE" id="PS50815">
    <property type="entry name" value="HORMA"/>
    <property type="match status" value="1"/>
</dbReference>
<dbReference type="Gene3D" id="3.30.900.10">
    <property type="entry name" value="HORMA domain"/>
    <property type="match status" value="1"/>
</dbReference>
<name>A0A1M2V4I0_TRAPU</name>
<feature type="compositionally biased region" description="Basic and acidic residues" evidence="6">
    <location>
        <begin position="300"/>
        <end position="311"/>
    </location>
</feature>
<dbReference type="EMBL" id="MNAD01001665">
    <property type="protein sequence ID" value="OJT02515.1"/>
    <property type="molecule type" value="Genomic_DNA"/>
</dbReference>
<evidence type="ECO:0000256" key="3">
    <source>
        <dbReference type="ARBA" id="ARBA00022454"/>
    </source>
</evidence>
<dbReference type="Proteomes" id="UP000184267">
    <property type="component" value="Unassembled WGS sequence"/>
</dbReference>
<comment type="caution">
    <text evidence="8">The sequence shown here is derived from an EMBL/GenBank/DDBJ whole genome shotgun (WGS) entry which is preliminary data.</text>
</comment>
<dbReference type="GO" id="GO:0005694">
    <property type="term" value="C:chromosome"/>
    <property type="evidence" value="ECO:0007669"/>
    <property type="project" value="UniProtKB-SubCell"/>
</dbReference>
<protein>
    <recommendedName>
        <fullName evidence="7">HORMA domain-containing protein</fullName>
    </recommendedName>
</protein>
<keyword evidence="9" id="KW-1185">Reference proteome</keyword>
<dbReference type="GO" id="GO:0005634">
    <property type="term" value="C:nucleus"/>
    <property type="evidence" value="ECO:0007669"/>
    <property type="project" value="UniProtKB-SubCell"/>
</dbReference>
<sequence>MSLGEDMMNLSLSGSKDPVADATLKGKVPTLGEVKRSLKALIKNLIQATTQMDALPKRRFATFKLYYYENTPEDYEPPHFRAGDMKKDKWFMTTHNKGEIPERCSVGSVQTGYHGVDVKVTSVSGYLPSAEDNNAPFLGTTSGNPFGAPPLTPAEEASMRAQQIEIQREDALERRVVWDTDIELADMNGSEGEEHSALAKSRASAPERVVPVGFRNDEGTIIPYAEPETPRRFDKNAEAQYAGKPESVPMCIGQLAKSRSQDRDDVSPTQEIEGTQVVPSPPTSAPASPLGSRSQTPTPKPRDSHRRDNASRAESLLPPSDIEPSLSMDFQTAESLDTQLLKDIITGGATETQENSMILDMESQREAELPGTQDPIQSFTDASAQSGVDIVMDNESTTVMDCECGVLVRVVAPTSDFYG</sequence>
<evidence type="ECO:0000256" key="5">
    <source>
        <dbReference type="ARBA" id="ARBA00023254"/>
    </source>
</evidence>
<dbReference type="InterPro" id="IPR051294">
    <property type="entry name" value="HORMA_MeioticProgression"/>
</dbReference>
<dbReference type="GO" id="GO:0051598">
    <property type="term" value="P:meiotic recombination checkpoint signaling"/>
    <property type="evidence" value="ECO:0007669"/>
    <property type="project" value="TreeGrafter"/>
</dbReference>
<dbReference type="InterPro" id="IPR036570">
    <property type="entry name" value="HORMA_dom_sf"/>
</dbReference>
<feature type="domain" description="HORMA" evidence="7">
    <location>
        <begin position="1"/>
        <end position="120"/>
    </location>
</feature>
<reference evidence="8 9" key="1">
    <citation type="submission" date="2016-10" db="EMBL/GenBank/DDBJ databases">
        <title>Genome sequence of the basidiomycete white-rot fungus Trametes pubescens.</title>
        <authorList>
            <person name="Makela M.R."/>
            <person name="Granchi Z."/>
            <person name="Peng M."/>
            <person name="De Vries R.P."/>
            <person name="Grigoriev I."/>
            <person name="Riley R."/>
            <person name="Hilden K."/>
        </authorList>
    </citation>
    <scope>NUCLEOTIDE SEQUENCE [LARGE SCALE GENOMIC DNA]</scope>
    <source>
        <strain evidence="8 9">FBCC735</strain>
    </source>
</reference>
<evidence type="ECO:0000313" key="8">
    <source>
        <dbReference type="EMBL" id="OJT02515.1"/>
    </source>
</evidence>
<dbReference type="STRING" id="154538.A0A1M2V4I0"/>
<evidence type="ECO:0000313" key="9">
    <source>
        <dbReference type="Proteomes" id="UP000184267"/>
    </source>
</evidence>
<accession>A0A1M2V4I0</accession>
<keyword evidence="5" id="KW-0469">Meiosis</keyword>
<evidence type="ECO:0000256" key="2">
    <source>
        <dbReference type="ARBA" id="ARBA00004286"/>
    </source>
</evidence>
<evidence type="ECO:0000256" key="4">
    <source>
        <dbReference type="ARBA" id="ARBA00023242"/>
    </source>
</evidence>
<dbReference type="InterPro" id="IPR003511">
    <property type="entry name" value="HORMA_dom"/>
</dbReference>
<dbReference type="PANTHER" id="PTHR48225">
    <property type="entry name" value="HORMA DOMAIN-CONTAINING PROTEIN 1"/>
    <property type="match status" value="1"/>
</dbReference>
<evidence type="ECO:0000259" key="7">
    <source>
        <dbReference type="PROSITE" id="PS50815"/>
    </source>
</evidence>
<gene>
    <name evidence="8" type="ORF">TRAPUB_6932</name>
</gene>
<dbReference type="PANTHER" id="PTHR48225:SF7">
    <property type="entry name" value="MEIOSIS-SPECIFIC PROTEIN HOP1"/>
    <property type="match status" value="1"/>
</dbReference>
<dbReference type="OrthoDB" id="1928087at2759"/>
<dbReference type="AlphaFoldDB" id="A0A1M2V4I0"/>
<comment type="subcellular location">
    <subcellularLocation>
        <location evidence="2">Chromosome</location>
    </subcellularLocation>
    <subcellularLocation>
        <location evidence="1">Nucleus</location>
    </subcellularLocation>
</comment>
<evidence type="ECO:0000256" key="6">
    <source>
        <dbReference type="SAM" id="MobiDB-lite"/>
    </source>
</evidence>
<keyword evidence="3" id="KW-0158">Chromosome</keyword>
<evidence type="ECO:0000256" key="1">
    <source>
        <dbReference type="ARBA" id="ARBA00004123"/>
    </source>
</evidence>
<feature type="region of interest" description="Disordered" evidence="6">
    <location>
        <begin position="256"/>
        <end position="325"/>
    </location>
</feature>
<proteinExistence type="predicted"/>
<organism evidence="8 9">
    <name type="scientific">Trametes pubescens</name>
    <name type="common">White-rot fungus</name>
    <dbReference type="NCBI Taxonomy" id="154538"/>
    <lineage>
        <taxon>Eukaryota</taxon>
        <taxon>Fungi</taxon>
        <taxon>Dikarya</taxon>
        <taxon>Basidiomycota</taxon>
        <taxon>Agaricomycotina</taxon>
        <taxon>Agaricomycetes</taxon>
        <taxon>Polyporales</taxon>
        <taxon>Polyporaceae</taxon>
        <taxon>Trametes</taxon>
    </lineage>
</organism>
<dbReference type="GO" id="GO:0007130">
    <property type="term" value="P:synaptonemal complex assembly"/>
    <property type="evidence" value="ECO:0007669"/>
    <property type="project" value="TreeGrafter"/>
</dbReference>
<dbReference type="Pfam" id="PF02301">
    <property type="entry name" value="HORMA"/>
    <property type="match status" value="1"/>
</dbReference>
<dbReference type="SUPFAM" id="SSF56019">
    <property type="entry name" value="The spindle assembly checkpoint protein mad2"/>
    <property type="match status" value="1"/>
</dbReference>
<keyword evidence="4" id="KW-0539">Nucleus</keyword>